<evidence type="ECO:0000313" key="4">
    <source>
        <dbReference type="Proteomes" id="UP000001549"/>
    </source>
</evidence>
<reference evidence="3 4" key="1">
    <citation type="submission" date="2011-05" db="EMBL/GenBank/DDBJ databases">
        <title>Complete sequence of chromosome of Frankia symbiont of Datisca glomerata.</title>
        <authorList>
            <consortium name="US DOE Joint Genome Institute"/>
            <person name="Lucas S."/>
            <person name="Han J."/>
            <person name="Lapidus A."/>
            <person name="Cheng J.-F."/>
            <person name="Goodwin L."/>
            <person name="Pitluck S."/>
            <person name="Peters L."/>
            <person name="Mikhailova N."/>
            <person name="Chertkov O."/>
            <person name="Teshima H."/>
            <person name="Han C."/>
            <person name="Tapia R."/>
            <person name="Land M."/>
            <person name="Hauser L."/>
            <person name="Kyrpides N."/>
            <person name="Ivanova N."/>
            <person name="Pagani I."/>
            <person name="Berry A."/>
            <person name="Pawlowski K."/>
            <person name="Persson T."/>
            <person name="Vanden Heuvel B."/>
            <person name="Benson D."/>
            <person name="Woyke T."/>
        </authorList>
    </citation>
    <scope>NUCLEOTIDE SEQUENCE [LARGE SCALE GENOMIC DNA]</scope>
    <source>
        <strain evidence="4">4085684</strain>
    </source>
</reference>
<gene>
    <name evidence="3" type="ordered locus">FsymDg_3001</name>
</gene>
<dbReference type="InterPro" id="IPR025751">
    <property type="entry name" value="RsbRD_N_dom"/>
</dbReference>
<feature type="domain" description="RsbT co-antagonist protein RsbRD N-terminal" evidence="2">
    <location>
        <begin position="20"/>
        <end position="157"/>
    </location>
</feature>
<dbReference type="HOGENOM" id="CLU_041278_1_0_11"/>
<evidence type="ECO:0000259" key="1">
    <source>
        <dbReference type="Pfam" id="PF13556"/>
    </source>
</evidence>
<evidence type="ECO:0000313" key="3">
    <source>
        <dbReference type="EMBL" id="AEH10318.1"/>
    </source>
</evidence>
<dbReference type="AlphaFoldDB" id="F8AWU3"/>
<organism evidence="3 4">
    <name type="scientific">Candidatus Protofrankia datiscae</name>
    <dbReference type="NCBI Taxonomy" id="2716812"/>
    <lineage>
        <taxon>Bacteria</taxon>
        <taxon>Bacillati</taxon>
        <taxon>Actinomycetota</taxon>
        <taxon>Actinomycetes</taxon>
        <taxon>Frankiales</taxon>
        <taxon>Frankiaceae</taxon>
        <taxon>Protofrankia</taxon>
    </lineage>
</organism>
<name>F8AWU3_9ACTN</name>
<dbReference type="Proteomes" id="UP000001549">
    <property type="component" value="Chromosome"/>
</dbReference>
<dbReference type="InterPro" id="IPR025736">
    <property type="entry name" value="PucR_C-HTH_dom"/>
</dbReference>
<evidence type="ECO:0000259" key="2">
    <source>
        <dbReference type="Pfam" id="PF14361"/>
    </source>
</evidence>
<dbReference type="Pfam" id="PF14361">
    <property type="entry name" value="RsbRD_N"/>
    <property type="match status" value="1"/>
</dbReference>
<accession>F8AWU3</accession>
<dbReference type="EMBL" id="CP002801">
    <property type="protein sequence ID" value="AEH10318.1"/>
    <property type="molecule type" value="Genomic_DNA"/>
</dbReference>
<dbReference type="Pfam" id="PF13556">
    <property type="entry name" value="HTH_30"/>
    <property type="match status" value="1"/>
</dbReference>
<dbReference type="KEGG" id="fsy:FsymDg_3001"/>
<proteinExistence type="predicted"/>
<keyword evidence="4" id="KW-1185">Reference proteome</keyword>
<dbReference type="Gene3D" id="1.10.10.2840">
    <property type="entry name" value="PucR C-terminal helix-turn-helix domain"/>
    <property type="match status" value="1"/>
</dbReference>
<dbReference type="eggNOG" id="COG2508">
    <property type="taxonomic scope" value="Bacteria"/>
</dbReference>
<dbReference type="InterPro" id="IPR042070">
    <property type="entry name" value="PucR_C-HTH_sf"/>
</dbReference>
<dbReference type="InterPro" id="IPR051448">
    <property type="entry name" value="CdaR-like_regulators"/>
</dbReference>
<protein>
    <submittedName>
        <fullName evidence="3">Uncharacterized protein</fullName>
    </submittedName>
</protein>
<dbReference type="STRING" id="656024.FsymDg_3001"/>
<dbReference type="RefSeq" id="WP_013874218.1">
    <property type="nucleotide sequence ID" value="NC_015656.1"/>
</dbReference>
<feature type="domain" description="PucR C-terminal helix-turn-helix" evidence="1">
    <location>
        <begin position="319"/>
        <end position="375"/>
    </location>
</feature>
<dbReference type="PANTHER" id="PTHR33744">
    <property type="entry name" value="CARBOHYDRATE DIACID REGULATOR"/>
    <property type="match status" value="1"/>
</dbReference>
<sequence>MPDASGSLLVTTAQRLRQRTDDLVERQLSALRTLRSYDRVPDDDLRRSCRRNVARVVAVLERRDQLPSEIEEDERASGQRRALQGIPSEDVVEAYRRVLSVLRDAFIEEAVAAGADPWAVLTGARQLWDLTDRFSSVLVSARQQVEIDAARRDERHRMAFLHRILTGGVDPAELVEGGAIHGILPDREYWVLRCRQRPDGVQRLIRQLESAGIGVGFRPLITMFDDDVVGISAIRPVPHDDAVIAVAGPVTLTGVPQAFAEATRVLNVAVRYRRTGVVDSSSLSVRAAVEQQGELGEQLFRRYITRLSGRSGSASAEILETVQTYLRERRSVAAVARALSIHENTVRYRLERYQTITGADLADTDALVEVWWALEYASIRPTGPGA</sequence>